<evidence type="ECO:0000313" key="2">
    <source>
        <dbReference type="EMBL" id="MBB5896558.1"/>
    </source>
</evidence>
<feature type="region of interest" description="Disordered" evidence="1">
    <location>
        <begin position="76"/>
        <end position="148"/>
    </location>
</feature>
<dbReference type="EMBL" id="JACHIR010000001">
    <property type="protein sequence ID" value="MBB5896558.1"/>
    <property type="molecule type" value="Genomic_DNA"/>
</dbReference>
<reference evidence="2 3" key="1">
    <citation type="submission" date="2020-08" db="EMBL/GenBank/DDBJ databases">
        <title>Sequencing the genomes of 1000 actinobacteria strains.</title>
        <authorList>
            <person name="Klenk H.-P."/>
        </authorList>
    </citation>
    <scope>NUCLEOTIDE SEQUENCE [LARGE SCALE GENOMIC DNA]</scope>
    <source>
        <strain evidence="2 3">DSM 43851</strain>
    </source>
</reference>
<keyword evidence="3" id="KW-1185">Reference proteome</keyword>
<accession>A0A7W9NLQ2</accession>
<dbReference type="AlphaFoldDB" id="A0A7W9NLQ2"/>
<proteinExistence type="predicted"/>
<feature type="region of interest" description="Disordered" evidence="1">
    <location>
        <begin position="161"/>
        <end position="183"/>
    </location>
</feature>
<comment type="caution">
    <text evidence="2">The sequence shown here is derived from an EMBL/GenBank/DDBJ whole genome shotgun (WGS) entry which is preliminary data.</text>
</comment>
<dbReference type="Proteomes" id="UP000585638">
    <property type="component" value="Unassembled WGS sequence"/>
</dbReference>
<feature type="compositionally biased region" description="Low complexity" evidence="1">
    <location>
        <begin position="112"/>
        <end position="124"/>
    </location>
</feature>
<organism evidence="2 3">
    <name type="scientific">Kutzneria kofuensis</name>
    <dbReference type="NCBI Taxonomy" id="103725"/>
    <lineage>
        <taxon>Bacteria</taxon>
        <taxon>Bacillati</taxon>
        <taxon>Actinomycetota</taxon>
        <taxon>Actinomycetes</taxon>
        <taxon>Pseudonocardiales</taxon>
        <taxon>Pseudonocardiaceae</taxon>
        <taxon>Kutzneria</taxon>
    </lineage>
</organism>
<feature type="compositionally biased region" description="Polar residues" evidence="1">
    <location>
        <begin position="80"/>
        <end position="90"/>
    </location>
</feature>
<sequence length="255" mass="27226">MWWLDTPSAAGKSRNCLRSWPLVLAAFATTDPGGVAMVREAVARSLIDQVDRASAMWTRRNSSSSISTTWISWSARPATGTRSPNESQSGYPLCRPAATSSLLSSPGRRRNTTSTTRSTSIPTTVGAWPPSRGTSVNAHPCTDTRPGRRRHLLGCRTRVPLRQTHGGRDGQTLQAGQGTGVGARTRGCPVAQRLCPHRTSGLRPLAEVVDVPSEDGVAVVGLTLVENCFQPGQHGRALSGREVGANHSLNLCKPM</sequence>
<protein>
    <submittedName>
        <fullName evidence="2">Uncharacterized protein</fullName>
    </submittedName>
</protein>
<evidence type="ECO:0000256" key="1">
    <source>
        <dbReference type="SAM" id="MobiDB-lite"/>
    </source>
</evidence>
<gene>
    <name evidence="2" type="ORF">BJ998_007754</name>
</gene>
<name>A0A7W9NLQ2_9PSEU</name>
<evidence type="ECO:0000313" key="3">
    <source>
        <dbReference type="Proteomes" id="UP000585638"/>
    </source>
</evidence>